<dbReference type="NCBIfam" id="NF047847">
    <property type="entry name" value="SS_mature_LptM"/>
    <property type="match status" value="1"/>
</dbReference>
<evidence type="ECO:0000256" key="3">
    <source>
        <dbReference type="ARBA" id="ARBA00023136"/>
    </source>
</evidence>
<evidence type="ECO:0000313" key="8">
    <source>
        <dbReference type="EMBL" id="PSU46452.1"/>
    </source>
</evidence>
<dbReference type="InterPro" id="IPR032831">
    <property type="entry name" value="LptM_cons"/>
</dbReference>
<dbReference type="PROSITE" id="PS51257">
    <property type="entry name" value="PROKAR_LIPOPROTEIN"/>
    <property type="match status" value="1"/>
</dbReference>
<keyword evidence="4" id="KW-0564">Palmitate</keyword>
<comment type="subcellular location">
    <subcellularLocation>
        <location evidence="1">Cell outer membrane</location>
        <topology evidence="1">Lipid-anchor</topology>
    </subcellularLocation>
</comment>
<feature type="region of interest" description="Disordered" evidence="7">
    <location>
        <begin position="25"/>
        <end position="60"/>
    </location>
</feature>
<evidence type="ECO:0000313" key="9">
    <source>
        <dbReference type="Proteomes" id="UP000240987"/>
    </source>
</evidence>
<dbReference type="GO" id="GO:0009279">
    <property type="term" value="C:cell outer membrane"/>
    <property type="evidence" value="ECO:0007669"/>
    <property type="project" value="UniProtKB-SubCell"/>
</dbReference>
<keyword evidence="2" id="KW-0732">Signal</keyword>
<evidence type="ECO:0000256" key="1">
    <source>
        <dbReference type="ARBA" id="ARBA00004459"/>
    </source>
</evidence>
<dbReference type="EMBL" id="PYMJ01000021">
    <property type="protein sequence ID" value="PSU46452.1"/>
    <property type="molecule type" value="Genomic_DNA"/>
</dbReference>
<evidence type="ECO:0000256" key="4">
    <source>
        <dbReference type="ARBA" id="ARBA00023139"/>
    </source>
</evidence>
<protein>
    <recommendedName>
        <fullName evidence="10">Lipopeptide</fullName>
    </recommendedName>
</protein>
<evidence type="ECO:0008006" key="10">
    <source>
        <dbReference type="Google" id="ProtNLM"/>
    </source>
</evidence>
<dbReference type="AlphaFoldDB" id="A0A2T3JC45"/>
<reference evidence="8 9" key="1">
    <citation type="submission" date="2018-01" db="EMBL/GenBank/DDBJ databases">
        <title>Whole genome sequencing of Histamine producing bacteria.</title>
        <authorList>
            <person name="Butler K."/>
        </authorList>
    </citation>
    <scope>NUCLEOTIDE SEQUENCE [LARGE SCALE GENOMIC DNA]</scope>
    <source>
        <strain evidence="8 9">JCM 12947</strain>
    </source>
</reference>
<keyword evidence="5" id="KW-0998">Cell outer membrane</keyword>
<evidence type="ECO:0000256" key="2">
    <source>
        <dbReference type="ARBA" id="ARBA00022729"/>
    </source>
</evidence>
<keyword evidence="9" id="KW-1185">Reference proteome</keyword>
<sequence>MHKGLLVSLVVSVLVLAGCGQSGGLYMPEATPQQKEQQQTQTQTQQESQQQQSQEQQVQL</sequence>
<dbReference type="RefSeq" id="WP_107244042.1">
    <property type="nucleotide sequence ID" value="NZ_PYMJ01000021.1"/>
</dbReference>
<dbReference type="Pfam" id="PF13627">
    <property type="entry name" value="LptM_cons"/>
    <property type="match status" value="1"/>
</dbReference>
<accession>A0A2T3JC45</accession>
<gene>
    <name evidence="8" type="ORF">C9J12_18420</name>
</gene>
<organism evidence="8 9">
    <name type="scientific">Photobacterium frigidiphilum</name>
    <dbReference type="NCBI Taxonomy" id="264736"/>
    <lineage>
        <taxon>Bacteria</taxon>
        <taxon>Pseudomonadati</taxon>
        <taxon>Pseudomonadota</taxon>
        <taxon>Gammaproteobacteria</taxon>
        <taxon>Vibrionales</taxon>
        <taxon>Vibrionaceae</taxon>
        <taxon>Photobacterium</taxon>
    </lineage>
</organism>
<proteinExistence type="predicted"/>
<feature type="compositionally biased region" description="Low complexity" evidence="7">
    <location>
        <begin position="33"/>
        <end position="60"/>
    </location>
</feature>
<dbReference type="Proteomes" id="UP000240987">
    <property type="component" value="Unassembled WGS sequence"/>
</dbReference>
<name>A0A2T3JC45_9GAMM</name>
<evidence type="ECO:0000256" key="6">
    <source>
        <dbReference type="ARBA" id="ARBA00023288"/>
    </source>
</evidence>
<keyword evidence="3" id="KW-0472">Membrane</keyword>
<comment type="caution">
    <text evidence="8">The sequence shown here is derived from an EMBL/GenBank/DDBJ whole genome shotgun (WGS) entry which is preliminary data.</text>
</comment>
<evidence type="ECO:0000256" key="5">
    <source>
        <dbReference type="ARBA" id="ARBA00023237"/>
    </source>
</evidence>
<evidence type="ECO:0000256" key="7">
    <source>
        <dbReference type="SAM" id="MobiDB-lite"/>
    </source>
</evidence>
<keyword evidence="6" id="KW-0449">Lipoprotein</keyword>